<evidence type="ECO:0000313" key="3">
    <source>
        <dbReference type="WBParaSite" id="GPUH_0000689501-mRNA-1"/>
    </source>
</evidence>
<protein>
    <submittedName>
        <fullName evidence="1 3">Uncharacterized protein</fullName>
    </submittedName>
</protein>
<proteinExistence type="predicted"/>
<evidence type="ECO:0000313" key="1">
    <source>
        <dbReference type="EMBL" id="VDK56434.1"/>
    </source>
</evidence>
<gene>
    <name evidence="1" type="ORF">GPUH_LOCUS6886</name>
</gene>
<sequence length="121" mass="13207">MTTYWLTSRKNTVFTIKNECELLLDEKLAPDIFPRNSLRNRLSSSAISKGSSISLVGKEPSLLRRIIERATAFRESTQALHNGFIAVNSDNNSVSSKLKLTANAATAAAPTSASVDEDNLH</sequence>
<reference evidence="3" key="1">
    <citation type="submission" date="2016-06" db="UniProtKB">
        <authorList>
            <consortium name="WormBaseParasite"/>
        </authorList>
    </citation>
    <scope>IDENTIFICATION</scope>
</reference>
<evidence type="ECO:0000313" key="2">
    <source>
        <dbReference type="Proteomes" id="UP000271098"/>
    </source>
</evidence>
<organism evidence="3">
    <name type="scientific">Gongylonema pulchrum</name>
    <dbReference type="NCBI Taxonomy" id="637853"/>
    <lineage>
        <taxon>Eukaryota</taxon>
        <taxon>Metazoa</taxon>
        <taxon>Ecdysozoa</taxon>
        <taxon>Nematoda</taxon>
        <taxon>Chromadorea</taxon>
        <taxon>Rhabditida</taxon>
        <taxon>Spirurina</taxon>
        <taxon>Spiruromorpha</taxon>
        <taxon>Spiruroidea</taxon>
        <taxon>Gongylonematidae</taxon>
        <taxon>Gongylonema</taxon>
    </lineage>
</organism>
<dbReference type="EMBL" id="UYRT01016917">
    <property type="protein sequence ID" value="VDK56434.1"/>
    <property type="molecule type" value="Genomic_DNA"/>
</dbReference>
<dbReference type="Proteomes" id="UP000271098">
    <property type="component" value="Unassembled WGS sequence"/>
</dbReference>
<dbReference type="AlphaFoldDB" id="A0A183DDU5"/>
<name>A0A183DDU5_9BILA</name>
<dbReference type="WBParaSite" id="GPUH_0000689501-mRNA-1">
    <property type="protein sequence ID" value="GPUH_0000689501-mRNA-1"/>
    <property type="gene ID" value="GPUH_0000689501"/>
</dbReference>
<keyword evidence="2" id="KW-1185">Reference proteome</keyword>
<accession>A0A183DDU5</accession>
<reference evidence="1 2" key="2">
    <citation type="submission" date="2018-11" db="EMBL/GenBank/DDBJ databases">
        <authorList>
            <consortium name="Pathogen Informatics"/>
        </authorList>
    </citation>
    <scope>NUCLEOTIDE SEQUENCE [LARGE SCALE GENOMIC DNA]</scope>
</reference>